<protein>
    <recommendedName>
        <fullName evidence="4">3-deoxy-manno-octulosonate cytidylyltransferase</fullName>
    </recommendedName>
</protein>
<reference evidence="3" key="1">
    <citation type="submission" date="2018-05" db="EMBL/GenBank/DDBJ databases">
        <authorList>
            <person name="Lanie J.A."/>
            <person name="Ng W.-L."/>
            <person name="Kazmierczak K.M."/>
            <person name="Andrzejewski T.M."/>
            <person name="Davidsen T.M."/>
            <person name="Wayne K.J."/>
            <person name="Tettelin H."/>
            <person name="Glass J.I."/>
            <person name="Rusch D."/>
            <person name="Podicherti R."/>
            <person name="Tsui H.-C.T."/>
            <person name="Winkler M.E."/>
        </authorList>
    </citation>
    <scope>NUCLEOTIDE SEQUENCE</scope>
</reference>
<dbReference type="PANTHER" id="PTHR42866">
    <property type="entry name" value="3-DEOXY-MANNO-OCTULOSONATE CYTIDYLYLTRANSFERASE"/>
    <property type="match status" value="1"/>
</dbReference>
<dbReference type="SUPFAM" id="SSF53448">
    <property type="entry name" value="Nucleotide-diphospho-sugar transferases"/>
    <property type="match status" value="1"/>
</dbReference>
<name>A0A381NHZ0_9ZZZZ</name>
<dbReference type="InterPro" id="IPR004528">
    <property type="entry name" value="KdsB"/>
</dbReference>
<keyword evidence="1" id="KW-0808">Transferase</keyword>
<proteinExistence type="predicted"/>
<evidence type="ECO:0000313" key="3">
    <source>
        <dbReference type="EMBL" id="SUZ54147.1"/>
    </source>
</evidence>
<dbReference type="CDD" id="cd02517">
    <property type="entry name" value="CMP-KDO-Synthetase"/>
    <property type="match status" value="1"/>
</dbReference>
<dbReference type="NCBIfam" id="NF003952">
    <property type="entry name" value="PRK05450.1-5"/>
    <property type="match status" value="1"/>
</dbReference>
<organism evidence="3">
    <name type="scientific">marine metagenome</name>
    <dbReference type="NCBI Taxonomy" id="408172"/>
    <lineage>
        <taxon>unclassified sequences</taxon>
        <taxon>metagenomes</taxon>
        <taxon>ecological metagenomes</taxon>
    </lineage>
</organism>
<dbReference type="Pfam" id="PF02348">
    <property type="entry name" value="CTP_transf_3"/>
    <property type="match status" value="1"/>
</dbReference>
<dbReference type="GO" id="GO:0005829">
    <property type="term" value="C:cytosol"/>
    <property type="evidence" value="ECO:0007669"/>
    <property type="project" value="TreeGrafter"/>
</dbReference>
<dbReference type="InterPro" id="IPR003329">
    <property type="entry name" value="Cytidylyl_trans"/>
</dbReference>
<evidence type="ECO:0008006" key="4">
    <source>
        <dbReference type="Google" id="ProtNLM"/>
    </source>
</evidence>
<sequence>MVIGVIPARLDSIRFPKKILANLGGKPMVAYVAEQAAKAEKLDKVIIAIDAKETEQALLEYDFKLVMTSKNHTSGTDRIAEVAKGEPEAKIIINIQGDEPLLNPKLIDDLVDIFHDPSVEMATVVSRKLTVTDLLNPNVVKAILDENQNTQDFKRNVFDMEIGAVYRHIGMYGFQKDTLFEFTAQEPSEREQKKSLEQLRALDHGIPIKALITDCDQMAVDTPEDLQRVAAVMGLDLDEVKEMDD</sequence>
<dbReference type="NCBIfam" id="TIGR00466">
    <property type="entry name" value="kdsB"/>
    <property type="match status" value="1"/>
</dbReference>
<evidence type="ECO:0000256" key="2">
    <source>
        <dbReference type="ARBA" id="ARBA00022695"/>
    </source>
</evidence>
<accession>A0A381NHZ0</accession>
<dbReference type="AlphaFoldDB" id="A0A381NHZ0"/>
<dbReference type="Gene3D" id="3.90.550.10">
    <property type="entry name" value="Spore Coat Polysaccharide Biosynthesis Protein SpsA, Chain A"/>
    <property type="match status" value="1"/>
</dbReference>
<keyword evidence="2" id="KW-0548">Nucleotidyltransferase</keyword>
<dbReference type="InterPro" id="IPR029044">
    <property type="entry name" value="Nucleotide-diphossugar_trans"/>
</dbReference>
<dbReference type="EMBL" id="UINC01000370">
    <property type="protein sequence ID" value="SUZ54147.1"/>
    <property type="molecule type" value="Genomic_DNA"/>
</dbReference>
<gene>
    <name evidence="3" type="ORF">METZ01_LOCUS7001</name>
</gene>
<dbReference type="GO" id="GO:0008690">
    <property type="term" value="F:3-deoxy-manno-octulosonate cytidylyltransferase activity"/>
    <property type="evidence" value="ECO:0007669"/>
    <property type="project" value="InterPro"/>
</dbReference>
<evidence type="ECO:0000256" key="1">
    <source>
        <dbReference type="ARBA" id="ARBA00022679"/>
    </source>
</evidence>
<dbReference type="PANTHER" id="PTHR42866:SF2">
    <property type="entry name" value="3-DEOXY-MANNO-OCTULOSONATE CYTIDYLYLTRANSFERASE, MITOCHONDRIAL"/>
    <property type="match status" value="1"/>
</dbReference>